<dbReference type="PROSITE" id="PS51892">
    <property type="entry name" value="SUBTILASE"/>
    <property type="match status" value="1"/>
</dbReference>
<dbReference type="SUPFAM" id="SSF49785">
    <property type="entry name" value="Galactose-binding domain-like"/>
    <property type="match status" value="1"/>
</dbReference>
<keyword evidence="5" id="KW-0732">Signal</keyword>
<dbReference type="SUPFAM" id="SSF52743">
    <property type="entry name" value="Subtilisin-like"/>
    <property type="match status" value="1"/>
</dbReference>
<dbReference type="Proteomes" id="UP000223968">
    <property type="component" value="Unassembled WGS sequence"/>
</dbReference>
<keyword evidence="7 11" id="KW-0720">Serine protease</keyword>
<evidence type="ECO:0000256" key="5">
    <source>
        <dbReference type="ARBA" id="ARBA00022729"/>
    </source>
</evidence>
<dbReference type="PANTHER" id="PTHR43399">
    <property type="entry name" value="SUBTILISIN-RELATED"/>
    <property type="match status" value="1"/>
</dbReference>
<feature type="active site" description="Charge relay system" evidence="11">
    <location>
        <position position="227"/>
    </location>
</feature>
<comment type="similarity">
    <text evidence="2 11">Belongs to the peptidase S8 family.</text>
</comment>
<proteinExistence type="inferred from homology"/>
<dbReference type="GO" id="GO:0006508">
    <property type="term" value="P:proteolysis"/>
    <property type="evidence" value="ECO:0007669"/>
    <property type="project" value="UniProtKB-KW"/>
</dbReference>
<dbReference type="Pfam" id="PF00082">
    <property type="entry name" value="Peptidase_S8"/>
    <property type="match status" value="1"/>
</dbReference>
<feature type="active site" description="Charge relay system" evidence="11">
    <location>
        <position position="264"/>
    </location>
</feature>
<dbReference type="GO" id="GO:0004252">
    <property type="term" value="F:serine-type endopeptidase activity"/>
    <property type="evidence" value="ECO:0007669"/>
    <property type="project" value="UniProtKB-UniRule"/>
</dbReference>
<evidence type="ECO:0000256" key="6">
    <source>
        <dbReference type="ARBA" id="ARBA00022801"/>
    </source>
</evidence>
<keyword evidence="9" id="KW-0865">Zymogen</keyword>
<dbReference type="InterPro" id="IPR022398">
    <property type="entry name" value="Peptidase_S8_His-AS"/>
</dbReference>
<dbReference type="Gene3D" id="3.40.50.200">
    <property type="entry name" value="Peptidase S8/S53 domain"/>
    <property type="match status" value="1"/>
</dbReference>
<name>A0A2B7X247_9EURO</name>
<accession>A0A2B7X247</accession>
<evidence type="ECO:0000256" key="3">
    <source>
        <dbReference type="ARBA" id="ARBA00022525"/>
    </source>
</evidence>
<reference evidence="13 14" key="1">
    <citation type="submission" date="2017-10" db="EMBL/GenBank/DDBJ databases">
        <title>Comparative genomics in systemic dimorphic fungi from Ajellomycetaceae.</title>
        <authorList>
            <person name="Munoz J.F."/>
            <person name="Mcewen J.G."/>
            <person name="Clay O.K."/>
            <person name="Cuomo C.A."/>
        </authorList>
    </citation>
    <scope>NUCLEOTIDE SEQUENCE [LARGE SCALE GENOMIC DNA]</scope>
    <source>
        <strain evidence="13 14">UAMH5409</strain>
    </source>
</reference>
<dbReference type="GO" id="GO:0005576">
    <property type="term" value="C:extracellular region"/>
    <property type="evidence" value="ECO:0007669"/>
    <property type="project" value="UniProtKB-SubCell"/>
</dbReference>
<keyword evidence="6 11" id="KW-0378">Hydrolase</keyword>
<keyword evidence="8" id="KW-0843">Virulence</keyword>
<dbReference type="PROSITE" id="PS00137">
    <property type="entry name" value="SUBTILASE_HIS"/>
    <property type="match status" value="1"/>
</dbReference>
<evidence type="ECO:0000256" key="8">
    <source>
        <dbReference type="ARBA" id="ARBA00023026"/>
    </source>
</evidence>
<keyword evidence="14" id="KW-1185">Reference proteome</keyword>
<dbReference type="PROSITE" id="PS00138">
    <property type="entry name" value="SUBTILASE_SER"/>
    <property type="match status" value="1"/>
</dbReference>
<dbReference type="InterPro" id="IPR051048">
    <property type="entry name" value="Peptidase_S8/S53_subtilisin"/>
</dbReference>
<evidence type="ECO:0000256" key="11">
    <source>
        <dbReference type="PROSITE-ProRule" id="PRU01240"/>
    </source>
</evidence>
<dbReference type="PANTHER" id="PTHR43399:SF4">
    <property type="entry name" value="CELL WALL-ASSOCIATED PROTEASE"/>
    <property type="match status" value="1"/>
</dbReference>
<keyword evidence="10" id="KW-0325">Glycoprotein</keyword>
<dbReference type="InterPro" id="IPR036852">
    <property type="entry name" value="Peptidase_S8/S53_dom_sf"/>
</dbReference>
<organism evidence="13 14">
    <name type="scientific">Helicocarpus griseus UAMH5409</name>
    <dbReference type="NCBI Taxonomy" id="1447875"/>
    <lineage>
        <taxon>Eukaryota</taxon>
        <taxon>Fungi</taxon>
        <taxon>Dikarya</taxon>
        <taxon>Ascomycota</taxon>
        <taxon>Pezizomycotina</taxon>
        <taxon>Eurotiomycetes</taxon>
        <taxon>Eurotiomycetidae</taxon>
        <taxon>Onygenales</taxon>
        <taxon>Ajellomycetaceae</taxon>
        <taxon>Helicocarpus</taxon>
    </lineage>
</organism>
<feature type="domain" description="Peptidase S8/S53" evidence="12">
    <location>
        <begin position="218"/>
        <end position="547"/>
    </location>
</feature>
<protein>
    <recommendedName>
        <fullName evidence="12">Peptidase S8/S53 domain-containing protein</fullName>
    </recommendedName>
</protein>
<feature type="active site" description="Charge relay system" evidence="11">
    <location>
        <position position="486"/>
    </location>
</feature>
<dbReference type="Gene3D" id="2.60.120.380">
    <property type="match status" value="1"/>
</dbReference>
<dbReference type="STRING" id="1447875.A0A2B7X247"/>
<dbReference type="InterPro" id="IPR034058">
    <property type="entry name" value="TagA/B/C/D_pept_dom"/>
</dbReference>
<evidence type="ECO:0000313" key="13">
    <source>
        <dbReference type="EMBL" id="PGH02861.1"/>
    </source>
</evidence>
<evidence type="ECO:0000256" key="2">
    <source>
        <dbReference type="ARBA" id="ARBA00011073"/>
    </source>
</evidence>
<dbReference type="InterPro" id="IPR023828">
    <property type="entry name" value="Peptidase_S8_Ser-AS"/>
</dbReference>
<comment type="subcellular location">
    <subcellularLocation>
        <location evidence="1">Secreted</location>
    </subcellularLocation>
</comment>
<dbReference type="PRINTS" id="PR00723">
    <property type="entry name" value="SUBTILISIN"/>
</dbReference>
<sequence length="695" mass="75344">MSLISINGNELDPLNQTHHGRLAALSLHSEDASRSNYILIMVFQLLLDDQRQELMRYGAQILEYVSNNTYLCSYKNSSLMRLRSLPYVAWVNTYLEQFVVQSSLKLSTPVANTTSALAAVPKTSNLQKVDIIFHHDVDPNDDAVKLAVARAARVDPDSLTVSARKIRLNVQQQYLDDLAAIDTVYLIHQVHPVKLYNNKAYEIMDCGIQTKDGSEYHGEGQVVAVSDTGFDTGSTTDTHPAFAGRVKQVYDLGRPGRADDPDGHGTHVAGSVLGDGNSSTMGGKITGTAPKATLVLQSLLDSWGGLGGLPSDLGDLFGVPYKEHGARVHSNSWGSSSSFGQIRYESSAREIDQFVWEHPDMVIVFAAGNDGHDYNWDGVIDPRQIGAQSAAKNCITVGASENNRPEVHITYGFRWPSDPFRTDPMADHPEGMAAFSSRGPTKEGRIKPDVVAPGTAILSPLSRKAQQSSQYGESSDPQWLFLAGTSMAAPLVSGCAAVIREALIKNGTPNPTAALVKALLINGAMELPGQYVLSEAGPSPNNNSGWGLVNLKNSIILKPMPEATGLEGFKEGGPLRQGEGDNDYFSVNIPKTTAGSSVLKVTLVWSDPPGAQLQNDLDLIVRASDGKERHGNMGEKTGFDRENNVEQVVWSNIPEGDAQVIVRAHRIARQDAPQPYAVAWSINRPLKYNPSVKRN</sequence>
<dbReference type="EMBL" id="PDNB01000154">
    <property type="protein sequence ID" value="PGH02861.1"/>
    <property type="molecule type" value="Genomic_DNA"/>
</dbReference>
<dbReference type="OrthoDB" id="10256524at2759"/>
<dbReference type="InterPro" id="IPR000209">
    <property type="entry name" value="Peptidase_S8/S53_dom"/>
</dbReference>
<dbReference type="CDD" id="cd04842">
    <property type="entry name" value="Peptidases_S8_Kp43_protease"/>
    <property type="match status" value="1"/>
</dbReference>
<dbReference type="AlphaFoldDB" id="A0A2B7X247"/>
<evidence type="ECO:0000313" key="14">
    <source>
        <dbReference type="Proteomes" id="UP000223968"/>
    </source>
</evidence>
<dbReference type="InterPro" id="IPR015500">
    <property type="entry name" value="Peptidase_S8_subtilisin-rel"/>
</dbReference>
<evidence type="ECO:0000259" key="12">
    <source>
        <dbReference type="Pfam" id="PF00082"/>
    </source>
</evidence>
<dbReference type="InterPro" id="IPR008979">
    <property type="entry name" value="Galactose-bd-like_sf"/>
</dbReference>
<evidence type="ECO:0000256" key="7">
    <source>
        <dbReference type="ARBA" id="ARBA00022825"/>
    </source>
</evidence>
<evidence type="ECO:0000256" key="10">
    <source>
        <dbReference type="ARBA" id="ARBA00023180"/>
    </source>
</evidence>
<evidence type="ECO:0000256" key="1">
    <source>
        <dbReference type="ARBA" id="ARBA00004613"/>
    </source>
</evidence>
<evidence type="ECO:0000256" key="4">
    <source>
        <dbReference type="ARBA" id="ARBA00022670"/>
    </source>
</evidence>
<keyword evidence="4 11" id="KW-0645">Protease</keyword>
<gene>
    <name evidence="13" type="ORF">AJ79_07517</name>
</gene>
<evidence type="ECO:0000256" key="9">
    <source>
        <dbReference type="ARBA" id="ARBA00023145"/>
    </source>
</evidence>
<comment type="caution">
    <text evidence="13">The sequence shown here is derived from an EMBL/GenBank/DDBJ whole genome shotgun (WGS) entry which is preliminary data.</text>
</comment>
<keyword evidence="3" id="KW-0964">Secreted</keyword>